<dbReference type="Proteomes" id="UP001519064">
    <property type="component" value="Unassembled WGS sequence"/>
</dbReference>
<gene>
    <name evidence="2" type="ORF">ITI46_11530</name>
</gene>
<proteinExistence type="predicted"/>
<organism evidence="2 3">
    <name type="scientific">Streptomyces oryzae</name>
    <dbReference type="NCBI Taxonomy" id="1434886"/>
    <lineage>
        <taxon>Bacteria</taxon>
        <taxon>Bacillati</taxon>
        <taxon>Actinomycetota</taxon>
        <taxon>Actinomycetes</taxon>
        <taxon>Kitasatosporales</taxon>
        <taxon>Streptomycetaceae</taxon>
        <taxon>Streptomyces</taxon>
    </lineage>
</organism>
<keyword evidence="1" id="KW-0812">Transmembrane</keyword>
<evidence type="ECO:0000256" key="1">
    <source>
        <dbReference type="SAM" id="Phobius"/>
    </source>
</evidence>
<evidence type="ECO:0000313" key="2">
    <source>
        <dbReference type="EMBL" id="MBO8192292.1"/>
    </source>
</evidence>
<name>A0ABS3XB46_9ACTN</name>
<evidence type="ECO:0000313" key="3">
    <source>
        <dbReference type="Proteomes" id="UP001519064"/>
    </source>
</evidence>
<keyword evidence="3" id="KW-1185">Reference proteome</keyword>
<feature type="transmembrane region" description="Helical" evidence="1">
    <location>
        <begin position="165"/>
        <end position="185"/>
    </location>
</feature>
<comment type="caution">
    <text evidence="2">The sequence shown here is derived from an EMBL/GenBank/DDBJ whole genome shotgun (WGS) entry which is preliminary data.</text>
</comment>
<dbReference type="RefSeq" id="WP_209239383.1">
    <property type="nucleotide sequence ID" value="NZ_JADKMA010000045.1"/>
</dbReference>
<keyword evidence="1" id="KW-1133">Transmembrane helix</keyword>
<protein>
    <submittedName>
        <fullName evidence="2">Uncharacterized protein</fullName>
    </submittedName>
</protein>
<sequence>MAGLLGRVFGTVVGALLVWAGLSMADGPYQERVHYPRAPWCEELDGQRSPHGCLRRTQGRVVAKAQLETGPTLRLRWASGAEQTYHLEGSFPPCHDDARRGSRADMVIWHGKLMRVTVRGRTCEVGPNGGSALVLSLLLAWTGLGLALACLLWHEGPWEGRALTVRSAAWAGLGLCAYFPGIRVLAEEGSWWVWALCLPPGLLCLALLLAPLHASKSAY</sequence>
<feature type="transmembrane region" description="Helical" evidence="1">
    <location>
        <begin position="191"/>
        <end position="212"/>
    </location>
</feature>
<feature type="transmembrane region" description="Helical" evidence="1">
    <location>
        <begin position="132"/>
        <end position="153"/>
    </location>
</feature>
<reference evidence="2 3" key="1">
    <citation type="submission" date="2020-11" db="EMBL/GenBank/DDBJ databases">
        <title>Streptomyces spirodelae sp. nov., isolated from duckweed.</title>
        <authorList>
            <person name="Saimee Y."/>
            <person name="Duangmal K."/>
        </authorList>
    </citation>
    <scope>NUCLEOTIDE SEQUENCE [LARGE SCALE GENOMIC DNA]</scope>
    <source>
        <strain evidence="2 3">S16-07</strain>
    </source>
</reference>
<keyword evidence="1" id="KW-0472">Membrane</keyword>
<dbReference type="EMBL" id="JADKMA010000045">
    <property type="protein sequence ID" value="MBO8192292.1"/>
    <property type="molecule type" value="Genomic_DNA"/>
</dbReference>
<accession>A0ABS3XB46</accession>